<dbReference type="SUPFAM" id="SSF48008">
    <property type="entry name" value="GntR ligand-binding domain-like"/>
    <property type="match status" value="1"/>
</dbReference>
<evidence type="ECO:0000259" key="5">
    <source>
        <dbReference type="PROSITE" id="PS50949"/>
    </source>
</evidence>
<gene>
    <name evidence="6" type="ORF">DTL70_13740</name>
</gene>
<name>A0A367F034_9ACTN</name>
<evidence type="ECO:0000313" key="6">
    <source>
        <dbReference type="EMBL" id="RCG23693.1"/>
    </source>
</evidence>
<keyword evidence="2" id="KW-0238">DNA-binding</keyword>
<keyword evidence="1" id="KW-0805">Transcription regulation</keyword>
<evidence type="ECO:0000313" key="7">
    <source>
        <dbReference type="Proteomes" id="UP000252914"/>
    </source>
</evidence>
<organism evidence="6 7">
    <name type="scientific">Streptomyces diacarni</name>
    <dbReference type="NCBI Taxonomy" id="2800381"/>
    <lineage>
        <taxon>Bacteria</taxon>
        <taxon>Bacillati</taxon>
        <taxon>Actinomycetota</taxon>
        <taxon>Actinomycetes</taxon>
        <taxon>Kitasatosporales</taxon>
        <taxon>Streptomycetaceae</taxon>
        <taxon>Streptomyces</taxon>
    </lineage>
</organism>
<sequence length="278" mass="29589">MIRRSTLRSQIAAALRDEILAGRLATGRDFTVKEIAEQYGVSATPVREALVDLAAQGLLDVEQHRGFRVHEFTLADYRAMCEARQLVVDGLFHRAPTARPPGPGPGDTDTDTGAGAGADAEAASDDGADAGPASTEAGATAGRPLTAGSAAARRALGGLRPEVLASVRRRADAAERAARAGDLDVLIAYDLRFWRELSGLLGNPYVCDFLERLRVQCWVFAVPVLRAQATLRGRLWSGHNALLDAVERGDARAARDVLATYNQHALAQVGVTDTEEPA</sequence>
<dbReference type="AlphaFoldDB" id="A0A367F034"/>
<dbReference type="Gene3D" id="1.20.120.530">
    <property type="entry name" value="GntR ligand-binding domain-like"/>
    <property type="match status" value="1"/>
</dbReference>
<keyword evidence="3" id="KW-0804">Transcription</keyword>
<dbReference type="InterPro" id="IPR011711">
    <property type="entry name" value="GntR_C"/>
</dbReference>
<protein>
    <submittedName>
        <fullName evidence="6">GntR family transcriptional regulator</fullName>
    </submittedName>
</protein>
<feature type="region of interest" description="Disordered" evidence="4">
    <location>
        <begin position="94"/>
        <end position="144"/>
    </location>
</feature>
<evidence type="ECO:0000256" key="3">
    <source>
        <dbReference type="ARBA" id="ARBA00023163"/>
    </source>
</evidence>
<dbReference type="Pfam" id="PF07729">
    <property type="entry name" value="FCD"/>
    <property type="match status" value="1"/>
</dbReference>
<proteinExistence type="predicted"/>
<evidence type="ECO:0000256" key="4">
    <source>
        <dbReference type="SAM" id="MobiDB-lite"/>
    </source>
</evidence>
<dbReference type="Pfam" id="PF00392">
    <property type="entry name" value="GntR"/>
    <property type="match status" value="1"/>
</dbReference>
<dbReference type="Gene3D" id="1.10.10.10">
    <property type="entry name" value="Winged helix-like DNA-binding domain superfamily/Winged helix DNA-binding domain"/>
    <property type="match status" value="1"/>
</dbReference>
<dbReference type="InterPro" id="IPR036388">
    <property type="entry name" value="WH-like_DNA-bd_sf"/>
</dbReference>
<evidence type="ECO:0000256" key="2">
    <source>
        <dbReference type="ARBA" id="ARBA00023125"/>
    </source>
</evidence>
<dbReference type="SMART" id="SM00345">
    <property type="entry name" value="HTH_GNTR"/>
    <property type="match status" value="1"/>
</dbReference>
<keyword evidence="7" id="KW-1185">Reference proteome</keyword>
<dbReference type="CDD" id="cd07377">
    <property type="entry name" value="WHTH_GntR"/>
    <property type="match status" value="1"/>
</dbReference>
<dbReference type="PROSITE" id="PS50949">
    <property type="entry name" value="HTH_GNTR"/>
    <property type="match status" value="1"/>
</dbReference>
<dbReference type="InterPro" id="IPR000524">
    <property type="entry name" value="Tscrpt_reg_HTH_GntR"/>
</dbReference>
<reference evidence="6 7" key="1">
    <citation type="submission" date="2018-06" db="EMBL/GenBank/DDBJ databases">
        <title>Streptomyces reniochalinae sp. nov. and Streptomyces diacarnus sp. nov. from marine sponges.</title>
        <authorList>
            <person name="Li L."/>
        </authorList>
    </citation>
    <scope>NUCLEOTIDE SEQUENCE [LARGE SCALE GENOMIC DNA]</scope>
    <source>
        <strain evidence="6 7">LHW51701</strain>
    </source>
</reference>
<dbReference type="PANTHER" id="PTHR43537">
    <property type="entry name" value="TRANSCRIPTIONAL REGULATOR, GNTR FAMILY"/>
    <property type="match status" value="1"/>
</dbReference>
<accession>A0A367F034</accession>
<dbReference type="GO" id="GO:0003677">
    <property type="term" value="F:DNA binding"/>
    <property type="evidence" value="ECO:0007669"/>
    <property type="project" value="UniProtKB-KW"/>
</dbReference>
<dbReference type="EMBL" id="QOIN01000042">
    <property type="protein sequence ID" value="RCG23693.1"/>
    <property type="molecule type" value="Genomic_DNA"/>
</dbReference>
<dbReference type="SUPFAM" id="SSF46785">
    <property type="entry name" value="Winged helix' DNA-binding domain"/>
    <property type="match status" value="1"/>
</dbReference>
<dbReference type="InterPro" id="IPR008920">
    <property type="entry name" value="TF_FadR/GntR_C"/>
</dbReference>
<feature type="domain" description="HTH gntR-type" evidence="5">
    <location>
        <begin position="5"/>
        <end position="72"/>
    </location>
</feature>
<feature type="compositionally biased region" description="Low complexity" evidence="4">
    <location>
        <begin position="111"/>
        <end position="121"/>
    </location>
</feature>
<comment type="caution">
    <text evidence="6">The sequence shown here is derived from an EMBL/GenBank/DDBJ whole genome shotgun (WGS) entry which is preliminary data.</text>
</comment>
<dbReference type="PANTHER" id="PTHR43537:SF45">
    <property type="entry name" value="GNTR FAMILY REGULATORY PROTEIN"/>
    <property type="match status" value="1"/>
</dbReference>
<dbReference type="RefSeq" id="WP_114022177.1">
    <property type="nucleotide sequence ID" value="NZ_QOIN01000042.1"/>
</dbReference>
<dbReference type="InterPro" id="IPR036390">
    <property type="entry name" value="WH_DNA-bd_sf"/>
</dbReference>
<dbReference type="GO" id="GO:0003700">
    <property type="term" value="F:DNA-binding transcription factor activity"/>
    <property type="evidence" value="ECO:0007669"/>
    <property type="project" value="InterPro"/>
</dbReference>
<evidence type="ECO:0000256" key="1">
    <source>
        <dbReference type="ARBA" id="ARBA00023015"/>
    </source>
</evidence>
<dbReference type="Proteomes" id="UP000252914">
    <property type="component" value="Unassembled WGS sequence"/>
</dbReference>